<protein>
    <submittedName>
        <fullName evidence="3">Lysophospholipase L1-like esterase</fullName>
    </submittedName>
</protein>
<keyword evidence="1" id="KW-0812">Transmembrane</keyword>
<dbReference type="CDD" id="cd00229">
    <property type="entry name" value="SGNH_hydrolase"/>
    <property type="match status" value="1"/>
</dbReference>
<keyword evidence="1" id="KW-1133">Transmembrane helix</keyword>
<dbReference type="InterPro" id="IPR013830">
    <property type="entry name" value="SGNH_hydro"/>
</dbReference>
<keyword evidence="1" id="KW-0472">Membrane</keyword>
<evidence type="ECO:0000259" key="2">
    <source>
        <dbReference type="Pfam" id="PF13472"/>
    </source>
</evidence>
<dbReference type="Gene3D" id="3.40.50.1110">
    <property type="entry name" value="SGNH hydrolase"/>
    <property type="match status" value="1"/>
</dbReference>
<gene>
    <name evidence="3" type="ORF">FNL38_10156</name>
</gene>
<comment type="caution">
    <text evidence="3">The sequence shown here is derived from an EMBL/GenBank/DDBJ whole genome shotgun (WGS) entry which is preliminary data.</text>
</comment>
<dbReference type="AlphaFoldDB" id="A0A652YVH7"/>
<organism evidence="3">
    <name type="scientific">Nocardia globerula</name>
    <dbReference type="NCBI Taxonomy" id="1818"/>
    <lineage>
        <taxon>Bacteria</taxon>
        <taxon>Bacillati</taxon>
        <taxon>Actinomycetota</taxon>
        <taxon>Actinomycetes</taxon>
        <taxon>Mycobacteriales</taxon>
        <taxon>Nocardiaceae</taxon>
        <taxon>Nocardia</taxon>
    </lineage>
</organism>
<name>A0A652YVH7_NOCGL</name>
<dbReference type="EMBL" id="VNIQ01000001">
    <property type="protein sequence ID" value="TYQ07691.1"/>
    <property type="molecule type" value="Genomic_DNA"/>
</dbReference>
<proteinExistence type="predicted"/>
<dbReference type="InterPro" id="IPR036514">
    <property type="entry name" value="SGNH_hydro_sf"/>
</dbReference>
<evidence type="ECO:0000313" key="3">
    <source>
        <dbReference type="EMBL" id="TYQ07691.1"/>
    </source>
</evidence>
<feature type="domain" description="SGNH hydrolase-type esterase" evidence="2">
    <location>
        <begin position="95"/>
        <end position="256"/>
    </location>
</feature>
<reference evidence="3" key="1">
    <citation type="submission" date="2019-07" db="EMBL/GenBank/DDBJ databases">
        <title>Genomic Encyclopedia of Type Strains, Phase IV (KMG-IV): sequencing the most valuable type-strain genomes for metagenomic binning, comparative biology and taxonomic classification.</title>
        <authorList>
            <person name="Goeker M."/>
        </authorList>
    </citation>
    <scope>NUCLEOTIDE SEQUENCE</scope>
    <source>
        <strain evidence="3">DSM 44596</strain>
    </source>
</reference>
<evidence type="ECO:0000256" key="1">
    <source>
        <dbReference type="SAM" id="Phobius"/>
    </source>
</evidence>
<sequence length="274" mass="29639">MGLTAQDLCPTWMNELPGMKRCGMPESHKPRNARSEKRDPKTLAFGAFLVVALIAGAGMYWLSESRGSHVSNASTESSTPLKFGPEGSENPWVYFIGDAYTVGSPMDSGTQWPDMIASNKKWFVRDLGVDLSGYLQKGIDGKTYLERINNSSLQDADMVVISGGLNDVHRTAEHLIQPAVHETLTRARELVPDVPIAVVSVLAPGREPKINRMNAILKSEALLIGATYLDATSVLTNAQGSIGTDNMNPTDAGHRLLAESIGPRLPAPKVQQSK</sequence>
<dbReference type="Pfam" id="PF13472">
    <property type="entry name" value="Lipase_GDSL_2"/>
    <property type="match status" value="1"/>
</dbReference>
<feature type="transmembrane region" description="Helical" evidence="1">
    <location>
        <begin position="43"/>
        <end position="62"/>
    </location>
</feature>
<dbReference type="SUPFAM" id="SSF52266">
    <property type="entry name" value="SGNH hydrolase"/>
    <property type="match status" value="1"/>
</dbReference>
<accession>A0A652YVH7</accession>